<keyword evidence="3" id="KW-1185">Reference proteome</keyword>
<dbReference type="Proteomes" id="UP000675781">
    <property type="component" value="Unassembled WGS sequence"/>
</dbReference>
<evidence type="ECO:0000313" key="2">
    <source>
        <dbReference type="EMBL" id="MBR7833510.1"/>
    </source>
</evidence>
<comment type="caution">
    <text evidence="2">The sequence shown here is derived from an EMBL/GenBank/DDBJ whole genome shotgun (WGS) entry which is preliminary data.</text>
</comment>
<accession>A0A941EJ80</accession>
<dbReference type="InterPro" id="IPR023214">
    <property type="entry name" value="HAD_sf"/>
</dbReference>
<feature type="region of interest" description="Disordered" evidence="1">
    <location>
        <begin position="1"/>
        <end position="28"/>
    </location>
</feature>
<dbReference type="InterPro" id="IPR010033">
    <property type="entry name" value="HAD_SF_ppase_IIIC"/>
</dbReference>
<dbReference type="NCBIfam" id="TIGR01686">
    <property type="entry name" value="FkbH"/>
    <property type="match status" value="1"/>
</dbReference>
<dbReference type="RefSeq" id="WP_212528032.1">
    <property type="nucleotide sequence ID" value="NZ_JAGSOG010000032.1"/>
</dbReference>
<gene>
    <name evidence="2" type="ORF">KDL01_09550</name>
</gene>
<sequence>MSDTLTVPVPDTGTVAGTETAAGDAPGAFPRKPKRGSIKCVVWDLDNTLWDGVLLEDAAVAVRPAVVEHIRRLDRVGVLHSIASRNDAETALGKLRELGLQELFLCPEIGWNAKSESIRRIAGHLNLGLDAFAFVDDQDFELAEVGAALPGVTRVHIDELEEALARPEFNPRFVTDESAQRREMYRGQLTREVLEAEFVGTGEEFLAGLEMTFTIAPARQEDLQRAEELTVRTNQLNSTGRTYSYEELDALRESPDHLLLVASLTDRFGSYGKIGLALVERGTPDWRLNMMLMSCRVMSRGVGTILLAHIMGLAKEAGAGLVADFVETGRNRMMQITYAFSGFREVRREGERVVLAADLGTLQEPPSYVRLEVGA</sequence>
<evidence type="ECO:0000256" key="1">
    <source>
        <dbReference type="SAM" id="MobiDB-lite"/>
    </source>
</evidence>
<dbReference type="InterPro" id="IPR010037">
    <property type="entry name" value="FkbH_domain"/>
</dbReference>
<dbReference type="InterPro" id="IPR016181">
    <property type="entry name" value="Acyl_CoA_acyltransferase"/>
</dbReference>
<dbReference type="InterPro" id="IPR036412">
    <property type="entry name" value="HAD-like_sf"/>
</dbReference>
<name>A0A941EJ80_9ACTN</name>
<evidence type="ECO:0000313" key="3">
    <source>
        <dbReference type="Proteomes" id="UP000675781"/>
    </source>
</evidence>
<dbReference type="AlphaFoldDB" id="A0A941EJ80"/>
<dbReference type="EMBL" id="JAGSOG010000032">
    <property type="protein sequence ID" value="MBR7833510.1"/>
    <property type="molecule type" value="Genomic_DNA"/>
</dbReference>
<dbReference type="Gene3D" id="3.40.50.1000">
    <property type="entry name" value="HAD superfamily/HAD-like"/>
    <property type="match status" value="1"/>
</dbReference>
<dbReference type="SUPFAM" id="SSF56784">
    <property type="entry name" value="HAD-like"/>
    <property type="match status" value="1"/>
</dbReference>
<reference evidence="2" key="1">
    <citation type="submission" date="2021-04" db="EMBL/GenBank/DDBJ databases">
        <title>Genome based classification of Actinospica acidithermotolerans sp. nov., an actinobacterium isolated from an Indonesian hot spring.</title>
        <authorList>
            <person name="Kusuma A.B."/>
            <person name="Putra K.E."/>
            <person name="Nafisah S."/>
            <person name="Loh J."/>
            <person name="Nouioui I."/>
            <person name="Goodfellow M."/>
        </authorList>
    </citation>
    <scope>NUCLEOTIDE SEQUENCE</scope>
    <source>
        <strain evidence="2">CSCA 57</strain>
    </source>
</reference>
<protein>
    <submittedName>
        <fullName evidence="2">HAD-IIIC family phosphatase</fullName>
    </submittedName>
</protein>
<proteinExistence type="predicted"/>
<dbReference type="Gene3D" id="3.40.630.30">
    <property type="match status" value="1"/>
</dbReference>
<dbReference type="SUPFAM" id="SSF55729">
    <property type="entry name" value="Acyl-CoA N-acyltransferases (Nat)"/>
    <property type="match status" value="1"/>
</dbReference>
<organism evidence="2 3">
    <name type="scientific">Actinospica durhamensis</name>
    <dbReference type="NCBI Taxonomy" id="1508375"/>
    <lineage>
        <taxon>Bacteria</taxon>
        <taxon>Bacillati</taxon>
        <taxon>Actinomycetota</taxon>
        <taxon>Actinomycetes</taxon>
        <taxon>Catenulisporales</taxon>
        <taxon>Actinospicaceae</taxon>
        <taxon>Actinospica</taxon>
    </lineage>
</organism>
<feature type="compositionally biased region" description="Low complexity" evidence="1">
    <location>
        <begin position="12"/>
        <end position="25"/>
    </location>
</feature>
<dbReference type="NCBIfam" id="TIGR01681">
    <property type="entry name" value="HAD-SF-IIIC"/>
    <property type="match status" value="1"/>
</dbReference>